<organism evidence="1 2">
    <name type="scientific">Photobacterium aquae</name>
    <dbReference type="NCBI Taxonomy" id="1195763"/>
    <lineage>
        <taxon>Bacteria</taxon>
        <taxon>Pseudomonadati</taxon>
        <taxon>Pseudomonadota</taxon>
        <taxon>Gammaproteobacteria</taxon>
        <taxon>Vibrionales</taxon>
        <taxon>Vibrionaceae</taxon>
        <taxon>Photobacterium</taxon>
    </lineage>
</organism>
<proteinExistence type="predicted"/>
<dbReference type="Proteomes" id="UP000036097">
    <property type="component" value="Unassembled WGS sequence"/>
</dbReference>
<sequence length="258" mass="29930">MDDYCDKRSLAAYFEAQWLDKIREMGDSTLLNSASRTIPDNFVQSPFYLQVCDFIHSCIAQTGSSPRSFLEVGPALGRVSYELSRSYPSLEEGWVVEPSHRLMTHFRRLLLNAEGYYFPFIESLHRQGSIHLNTAPLVRDCQHVSFHCIESRYDHNSIPTPVDITICLNVIDQCESPSLIVDALKEDTRHGGIVFLANTYQWQKKHLKEASEAVNDINQYFTEDGWQPLEEAEIPYHFRFNERFSKLFLSHVVAYRKR</sequence>
<name>A0A0J1HB97_9GAMM</name>
<evidence type="ECO:0008006" key="3">
    <source>
        <dbReference type="Google" id="ProtNLM"/>
    </source>
</evidence>
<evidence type="ECO:0000313" key="2">
    <source>
        <dbReference type="Proteomes" id="UP000036097"/>
    </source>
</evidence>
<keyword evidence="2" id="KW-1185">Reference proteome</keyword>
<dbReference type="AlphaFoldDB" id="A0A0J1HB97"/>
<reference evidence="1 2" key="1">
    <citation type="submission" date="2015-05" db="EMBL/GenBank/DDBJ databases">
        <title>Photobacterium galathea sp. nov.</title>
        <authorList>
            <person name="Machado H."/>
            <person name="Gram L."/>
        </authorList>
    </citation>
    <scope>NUCLEOTIDE SEQUENCE [LARGE SCALE GENOMIC DNA]</scope>
    <source>
        <strain evidence="1 2">CGMCC 1.12159</strain>
    </source>
</reference>
<protein>
    <recommendedName>
        <fullName evidence="3">SAM-dependent methyltransferase</fullName>
    </recommendedName>
</protein>
<evidence type="ECO:0000313" key="1">
    <source>
        <dbReference type="EMBL" id="KLV08930.1"/>
    </source>
</evidence>
<comment type="caution">
    <text evidence="1">The sequence shown here is derived from an EMBL/GenBank/DDBJ whole genome shotgun (WGS) entry which is preliminary data.</text>
</comment>
<gene>
    <name evidence="1" type="ORF">ABT56_01610</name>
</gene>
<dbReference type="SUPFAM" id="SSF53335">
    <property type="entry name" value="S-adenosyl-L-methionine-dependent methyltransferases"/>
    <property type="match status" value="1"/>
</dbReference>
<dbReference type="PATRIC" id="fig|1195763.3.peg.349"/>
<dbReference type="RefSeq" id="WP_047877091.1">
    <property type="nucleotide sequence ID" value="NZ_LDOT01000002.1"/>
</dbReference>
<dbReference type="OrthoDB" id="5829798at2"/>
<dbReference type="EMBL" id="LDOT01000002">
    <property type="protein sequence ID" value="KLV08930.1"/>
    <property type="molecule type" value="Genomic_DNA"/>
</dbReference>
<accession>A0A0J1HB97</accession>
<dbReference type="InterPro" id="IPR029063">
    <property type="entry name" value="SAM-dependent_MTases_sf"/>
</dbReference>